<feature type="region of interest" description="Disordered" evidence="2">
    <location>
        <begin position="147"/>
        <end position="166"/>
    </location>
</feature>
<evidence type="ECO:0000313" key="4">
    <source>
        <dbReference type="EMBL" id="CAB5194752.1"/>
    </source>
</evidence>
<evidence type="ECO:0000256" key="1">
    <source>
        <dbReference type="SAM" id="Coils"/>
    </source>
</evidence>
<evidence type="ECO:0000313" key="3">
    <source>
        <dbReference type="EMBL" id="CAB4126144.1"/>
    </source>
</evidence>
<gene>
    <name evidence="4" type="ORF">UFOVP170_21</name>
    <name evidence="3" type="ORF">UFOVP73_61</name>
</gene>
<dbReference type="EMBL" id="LR796192">
    <property type="protein sequence ID" value="CAB4126144.1"/>
    <property type="molecule type" value="Genomic_DNA"/>
</dbReference>
<feature type="coiled-coil region" evidence="1">
    <location>
        <begin position="167"/>
        <end position="194"/>
    </location>
</feature>
<keyword evidence="1" id="KW-0175">Coiled coil</keyword>
<proteinExistence type="predicted"/>
<sequence length="207" mass="20126">MDPFTLAMIGAGIGGLFSKDHLKGAMLGGLGGYAGGAMMPGLLGGSTAAASVATSPGLIGAAEVAAPEFGAVLPEAGLMGAGPLPIGEGLGFGTSGLAAPGLEGSTMMSRLGELGSTAAGKLKTASTALKPVTQAIGAANSVSGLLASPPPIQAPEPRVGGGGNPQFQALEQQQLALESQRAQEEAQRRSAQQKLLASFGGAYGRTA</sequence>
<accession>A0A6J5KUS8</accession>
<name>A0A6J5KUS8_9CAUD</name>
<reference evidence="3" key="1">
    <citation type="submission" date="2020-04" db="EMBL/GenBank/DDBJ databases">
        <authorList>
            <person name="Chiriac C."/>
            <person name="Salcher M."/>
            <person name="Ghai R."/>
            <person name="Kavagutti S V."/>
        </authorList>
    </citation>
    <scope>NUCLEOTIDE SEQUENCE</scope>
</reference>
<dbReference type="EMBL" id="LR798218">
    <property type="protein sequence ID" value="CAB5194752.1"/>
    <property type="molecule type" value="Genomic_DNA"/>
</dbReference>
<protein>
    <submittedName>
        <fullName evidence="3">Uncharacterized protein</fullName>
    </submittedName>
</protein>
<organism evidence="3">
    <name type="scientific">uncultured Caudovirales phage</name>
    <dbReference type="NCBI Taxonomy" id="2100421"/>
    <lineage>
        <taxon>Viruses</taxon>
        <taxon>Duplodnaviria</taxon>
        <taxon>Heunggongvirae</taxon>
        <taxon>Uroviricota</taxon>
        <taxon>Caudoviricetes</taxon>
        <taxon>Peduoviridae</taxon>
        <taxon>Maltschvirus</taxon>
        <taxon>Maltschvirus maltsch</taxon>
    </lineage>
</organism>
<evidence type="ECO:0000256" key="2">
    <source>
        <dbReference type="SAM" id="MobiDB-lite"/>
    </source>
</evidence>